<dbReference type="EMBL" id="VXIS01000061">
    <property type="protein sequence ID" value="KAA8909112.1"/>
    <property type="molecule type" value="Genomic_DNA"/>
</dbReference>
<keyword evidence="2" id="KW-0698">rRNA processing</keyword>
<evidence type="ECO:0000256" key="1">
    <source>
        <dbReference type="ARBA" id="ARBA00006524"/>
    </source>
</evidence>
<dbReference type="EMBL" id="VXIS01000105">
    <property type="protein sequence ID" value="KAA8904654.1"/>
    <property type="molecule type" value="Genomic_DNA"/>
</dbReference>
<evidence type="ECO:0000313" key="3">
    <source>
        <dbReference type="EMBL" id="KAA8904654.1"/>
    </source>
</evidence>
<dbReference type="GO" id="GO:0006364">
    <property type="term" value="P:rRNA processing"/>
    <property type="evidence" value="ECO:0007669"/>
    <property type="project" value="UniProtKB-KW"/>
</dbReference>
<dbReference type="InterPro" id="IPR019398">
    <property type="entry name" value="Pre-rRNA_process_TSR2"/>
</dbReference>
<dbReference type="AlphaFoldDB" id="A0A5J5F0T5"/>
<comment type="similarity">
    <text evidence="1">Belongs to the TSR2 family.</text>
</comment>
<accession>A0A5J5F0T5</accession>
<evidence type="ECO:0000313" key="4">
    <source>
        <dbReference type="EMBL" id="KAA8909112.1"/>
    </source>
</evidence>
<reference evidence="4 5" key="1">
    <citation type="submission" date="2019-09" db="EMBL/GenBank/DDBJ databases">
        <title>Draft genome of the ectomycorrhizal ascomycete Sphaerosporella brunnea.</title>
        <authorList>
            <consortium name="DOE Joint Genome Institute"/>
            <person name="Benucci G.M."/>
            <person name="Marozzi G."/>
            <person name="Antonielli L."/>
            <person name="Sanchez S."/>
            <person name="Marco P."/>
            <person name="Wang X."/>
            <person name="Falini L.B."/>
            <person name="Barry K."/>
            <person name="Haridas S."/>
            <person name="Lipzen A."/>
            <person name="Labutti K."/>
            <person name="Grigoriev I.V."/>
            <person name="Murat C."/>
            <person name="Martin F."/>
            <person name="Albertini E."/>
            <person name="Donnini D."/>
            <person name="Bonito G."/>
        </authorList>
    </citation>
    <scope>NUCLEOTIDE SEQUENCE [LARGE SCALE GENOMIC DNA]</scope>
    <source>
        <strain evidence="4 5">Sb_GMNB300</strain>
    </source>
</reference>
<dbReference type="Pfam" id="PF10273">
    <property type="entry name" value="WGG"/>
    <property type="match status" value="1"/>
</dbReference>
<dbReference type="Proteomes" id="UP000326924">
    <property type="component" value="Unassembled WGS sequence"/>
</dbReference>
<organism evidence="4 5">
    <name type="scientific">Sphaerosporella brunnea</name>
    <dbReference type="NCBI Taxonomy" id="1250544"/>
    <lineage>
        <taxon>Eukaryota</taxon>
        <taxon>Fungi</taxon>
        <taxon>Dikarya</taxon>
        <taxon>Ascomycota</taxon>
        <taxon>Pezizomycotina</taxon>
        <taxon>Pezizomycetes</taxon>
        <taxon>Pezizales</taxon>
        <taxon>Pyronemataceae</taxon>
        <taxon>Sphaerosporella</taxon>
    </lineage>
</organism>
<keyword evidence="5" id="KW-1185">Reference proteome</keyword>
<dbReference type="PANTHER" id="PTHR21250">
    <property type="entry name" value="PRE-RRNA-PROCESSING PROTEIN TSR2 HOMOLOG"/>
    <property type="match status" value="1"/>
</dbReference>
<gene>
    <name evidence="4" type="ORF">FN846DRAFT_943550</name>
    <name evidence="3" type="ORF">FN846DRAFT_952148</name>
</gene>
<evidence type="ECO:0000313" key="5">
    <source>
        <dbReference type="Proteomes" id="UP000326924"/>
    </source>
</evidence>
<dbReference type="InParanoid" id="A0A5J5F0T5"/>
<name>A0A5J5F0T5_9PEZI</name>
<comment type="caution">
    <text evidence="4">The sequence shown here is derived from an EMBL/GenBank/DDBJ whole genome shotgun (WGS) entry which is preliminary data.</text>
</comment>
<proteinExistence type="inferred from homology"/>
<evidence type="ECO:0000256" key="2">
    <source>
        <dbReference type="ARBA" id="ARBA00022552"/>
    </source>
</evidence>
<sequence length="108" mass="11977">MSTAATFTPLQTSKWELGVSLVLNFWPALTDAVNSQWGGPESSDKRDWLCGHIADLWESIPDADEFEVESTLLQVMEDEFEVALEDDSAFEVPLPLSSSLLAETERVS</sequence>
<protein>
    <submittedName>
        <fullName evidence="4">Pre-rRNA-processing protein TSR2-domain-containing protein</fullName>
    </submittedName>
</protein>
<dbReference type="OrthoDB" id="263560at2759"/>